<protein>
    <submittedName>
        <fullName evidence="1">Uncharacterized protein</fullName>
    </submittedName>
</protein>
<proteinExistence type="predicted"/>
<evidence type="ECO:0000313" key="2">
    <source>
        <dbReference type="Proteomes" id="UP000193642"/>
    </source>
</evidence>
<keyword evidence="2" id="KW-1185">Reference proteome</keyword>
<dbReference type="EMBL" id="MCGO01000041">
    <property type="protein sequence ID" value="ORY39153.1"/>
    <property type="molecule type" value="Genomic_DNA"/>
</dbReference>
<comment type="caution">
    <text evidence="1">The sequence shown here is derived from an EMBL/GenBank/DDBJ whole genome shotgun (WGS) entry which is preliminary data.</text>
</comment>
<dbReference type="AlphaFoldDB" id="A0A1Y2BWM9"/>
<dbReference type="OrthoDB" id="2175481at2759"/>
<accession>A0A1Y2BWM9</accession>
<gene>
    <name evidence="1" type="ORF">BCR33DRAFT_418865</name>
</gene>
<dbReference type="Proteomes" id="UP000193642">
    <property type="component" value="Unassembled WGS sequence"/>
</dbReference>
<organism evidence="1 2">
    <name type="scientific">Rhizoclosmatium globosum</name>
    <dbReference type="NCBI Taxonomy" id="329046"/>
    <lineage>
        <taxon>Eukaryota</taxon>
        <taxon>Fungi</taxon>
        <taxon>Fungi incertae sedis</taxon>
        <taxon>Chytridiomycota</taxon>
        <taxon>Chytridiomycota incertae sedis</taxon>
        <taxon>Chytridiomycetes</taxon>
        <taxon>Chytridiales</taxon>
        <taxon>Chytriomycetaceae</taxon>
        <taxon>Rhizoclosmatium</taxon>
    </lineage>
</organism>
<reference evidence="1 2" key="1">
    <citation type="submission" date="2016-07" db="EMBL/GenBank/DDBJ databases">
        <title>Pervasive Adenine N6-methylation of Active Genes in Fungi.</title>
        <authorList>
            <consortium name="DOE Joint Genome Institute"/>
            <person name="Mondo S.J."/>
            <person name="Dannebaum R.O."/>
            <person name="Kuo R.C."/>
            <person name="Labutti K."/>
            <person name="Haridas S."/>
            <person name="Kuo A."/>
            <person name="Salamov A."/>
            <person name="Ahrendt S.R."/>
            <person name="Lipzen A."/>
            <person name="Sullivan W."/>
            <person name="Andreopoulos W.B."/>
            <person name="Clum A."/>
            <person name="Lindquist E."/>
            <person name="Daum C."/>
            <person name="Ramamoorthy G.K."/>
            <person name="Gryganskyi A."/>
            <person name="Culley D."/>
            <person name="Magnuson J.K."/>
            <person name="James T.Y."/>
            <person name="O'Malley M.A."/>
            <person name="Stajich J.E."/>
            <person name="Spatafora J.W."/>
            <person name="Visel A."/>
            <person name="Grigoriev I.V."/>
        </authorList>
    </citation>
    <scope>NUCLEOTIDE SEQUENCE [LARGE SCALE GENOMIC DNA]</scope>
    <source>
        <strain evidence="1 2">JEL800</strain>
    </source>
</reference>
<name>A0A1Y2BWM9_9FUNG</name>
<sequence length="262" mass="30095">MSSHPDVVSVEEETMFLSYPAQELVTSLNFMFHASKCVYNRPLLMLSSLPTFRPLTLRSEHRQIISSAIDQCLQSSRRILSLLSFFEDVHSGKRGDRQVPVKARWCYNPLFNQDSLFEAVLVFWFTCCRMNPEWWVYLSSPPLDSLAVHSSLKRSIESLKRQEIIEGSFSGYTTVFKDCMVFMLTDINKSIDTVTQTSGTDMEDLELGMKLTSLDGTIDIDATEETVEPWAFLGLLGVTLPCGIRWKGRSEDSWRLFWKLFK</sequence>
<evidence type="ECO:0000313" key="1">
    <source>
        <dbReference type="EMBL" id="ORY39153.1"/>
    </source>
</evidence>